<dbReference type="PANTHER" id="PTHR43047:SF72">
    <property type="entry name" value="OSMOSENSING HISTIDINE PROTEIN KINASE SLN1"/>
    <property type="match status" value="1"/>
</dbReference>
<dbReference type="GO" id="GO:0005886">
    <property type="term" value="C:plasma membrane"/>
    <property type="evidence" value="ECO:0007669"/>
    <property type="project" value="UniProtKB-SubCell"/>
</dbReference>
<dbReference type="GO" id="GO:0009927">
    <property type="term" value="F:histidine phosphotransfer kinase activity"/>
    <property type="evidence" value="ECO:0007669"/>
    <property type="project" value="TreeGrafter"/>
</dbReference>
<evidence type="ECO:0000256" key="6">
    <source>
        <dbReference type="ARBA" id="ARBA00022679"/>
    </source>
</evidence>
<dbReference type="Gene3D" id="3.30.565.10">
    <property type="entry name" value="Histidine kinase-like ATPase, C-terminal domain"/>
    <property type="match status" value="1"/>
</dbReference>
<comment type="catalytic activity">
    <reaction evidence="1">
        <text>ATP + protein L-histidine = ADP + protein N-phospho-L-histidine.</text>
        <dbReference type="EC" id="2.7.13.3"/>
    </reaction>
</comment>
<feature type="transmembrane region" description="Helical" evidence="11">
    <location>
        <begin position="12"/>
        <end position="35"/>
    </location>
</feature>
<dbReference type="SUPFAM" id="SSF103190">
    <property type="entry name" value="Sensory domain-like"/>
    <property type="match status" value="1"/>
</dbReference>
<evidence type="ECO:0000256" key="8">
    <source>
        <dbReference type="ARBA" id="ARBA00022777"/>
    </source>
</evidence>
<proteinExistence type="predicted"/>
<evidence type="ECO:0000256" key="11">
    <source>
        <dbReference type="SAM" id="Phobius"/>
    </source>
</evidence>
<dbReference type="EC" id="2.7.13.3" evidence="3"/>
<dbReference type="PROSITE" id="PS50109">
    <property type="entry name" value="HIS_KIN"/>
    <property type="match status" value="1"/>
</dbReference>
<comment type="caution">
    <text evidence="13">The sequence shown here is derived from an EMBL/GenBank/DDBJ whole genome shotgun (WGS) entry which is preliminary data.</text>
</comment>
<dbReference type="PANTHER" id="PTHR43047">
    <property type="entry name" value="TWO-COMPONENT HISTIDINE PROTEIN KINASE"/>
    <property type="match status" value="1"/>
</dbReference>
<dbReference type="InterPro" id="IPR003661">
    <property type="entry name" value="HisK_dim/P_dom"/>
</dbReference>
<dbReference type="Pfam" id="PF02743">
    <property type="entry name" value="dCache_1"/>
    <property type="match status" value="1"/>
</dbReference>
<dbReference type="InterPro" id="IPR036097">
    <property type="entry name" value="HisK_dim/P_sf"/>
</dbReference>
<dbReference type="RefSeq" id="WP_169624655.1">
    <property type="nucleotide sequence ID" value="NZ_JABBNT010000002.1"/>
</dbReference>
<gene>
    <name evidence="13" type="ORF">HH303_07740</name>
</gene>
<sequence>MRFSTIAMKHVILAGVAIIEIVTASAFLFAFYYYANRAAEEHASSSIRWALASVEQELSLFVDKVETVTDLTLGLSQSEILDLSDSDKVERYFFDALTASPRFTGLYYAGVDGSFIFATREAPDLSEGEVFVRRVAVENGEKSQSLYVRSPEFRIARRLPDQDTIFDASSRPWYKSAMAYPGVQWTDPYIFYTSKRPGITVSNQVRSPTTGEITGVIGLDLSFRRLSEFVRRLEISPNGKAFIADRGGRLIAFPHDVADLDGAPNALPGIDSETAPVAAESFRQAHSTTDLPLITAIDIDGTRYVAAINVLKLNRGEWVVGAYAPKSDFLNWFEDVTVATFWLTLLLTAVGMAGGIALWRTVQKRLSRIQIGADALVNGTCQPFEYEPTGFVELQTTEKALSDMAQAIIDRENALTALNGKLAEVMRAVDKMPIGVGVFTPHQSIRYVNAVAAAILSLTGDGVETFDDALIDRLDAACLPDRGSAPLTLREALSRQERWEGEFLDKDLLGRDKGIVYRMIVVPLSPIGSGKFVLAVEDVTQQKSLERHLVTALETATEASQAKSMFLANMSHELRTPLNSILGFSDTIRHEIHGPVGDPHYAEYINHIFESGKSLLDILSNLLDLTAIESGRMTLKADAEDFSRIIEEALSPHRTACRAAGLTVTLNLPDSSPIQADATKLRQAVGNLIQNAARYATDASQLTVTLRDLPNGRVELTVEDDGVGIPEERFDRVLQPFRRSVENSHVAATDGVGLGLPIAKAIFELHGGTLKLSRGLSGKGLRIIATIPRGGVPQNKTS</sequence>
<keyword evidence="5" id="KW-0597">Phosphoprotein</keyword>
<keyword evidence="9 11" id="KW-1133">Transmembrane helix</keyword>
<keyword evidence="14" id="KW-1185">Reference proteome</keyword>
<dbReference type="Pfam" id="PF02518">
    <property type="entry name" value="HATPase_c"/>
    <property type="match status" value="1"/>
</dbReference>
<dbReference type="CDD" id="cd00075">
    <property type="entry name" value="HATPase"/>
    <property type="match status" value="1"/>
</dbReference>
<evidence type="ECO:0000256" key="4">
    <source>
        <dbReference type="ARBA" id="ARBA00022475"/>
    </source>
</evidence>
<evidence type="ECO:0000256" key="10">
    <source>
        <dbReference type="ARBA" id="ARBA00023136"/>
    </source>
</evidence>
<dbReference type="CDD" id="cd00082">
    <property type="entry name" value="HisKA"/>
    <property type="match status" value="1"/>
</dbReference>
<keyword evidence="10 11" id="KW-0472">Membrane</keyword>
<keyword evidence="6" id="KW-0808">Transferase</keyword>
<dbReference type="AlphaFoldDB" id="A0A7Y0DZD8"/>
<dbReference type="SMART" id="SM00388">
    <property type="entry name" value="HisKA"/>
    <property type="match status" value="1"/>
</dbReference>
<dbReference type="InterPro" id="IPR003594">
    <property type="entry name" value="HATPase_dom"/>
</dbReference>
<evidence type="ECO:0000256" key="7">
    <source>
        <dbReference type="ARBA" id="ARBA00022692"/>
    </source>
</evidence>
<dbReference type="SMART" id="SM00387">
    <property type="entry name" value="HATPase_c"/>
    <property type="match status" value="1"/>
</dbReference>
<dbReference type="SUPFAM" id="SSF55874">
    <property type="entry name" value="ATPase domain of HSP90 chaperone/DNA topoisomerase II/histidine kinase"/>
    <property type="match status" value="1"/>
</dbReference>
<dbReference type="CDD" id="cd18774">
    <property type="entry name" value="PDC2_HK_sensor"/>
    <property type="match status" value="1"/>
</dbReference>
<dbReference type="InterPro" id="IPR033479">
    <property type="entry name" value="dCache_1"/>
</dbReference>
<dbReference type="GO" id="GO:0000155">
    <property type="term" value="F:phosphorelay sensor kinase activity"/>
    <property type="evidence" value="ECO:0007669"/>
    <property type="project" value="InterPro"/>
</dbReference>
<dbReference type="Pfam" id="PF00512">
    <property type="entry name" value="HisKA"/>
    <property type="match status" value="1"/>
</dbReference>
<reference evidence="13 14" key="1">
    <citation type="submission" date="2020-04" db="EMBL/GenBank/DDBJ databases">
        <title>Rhodospirillaceae bacterium KN72 isolated from deep sea.</title>
        <authorList>
            <person name="Zhang D.-C."/>
        </authorList>
    </citation>
    <scope>NUCLEOTIDE SEQUENCE [LARGE SCALE GENOMIC DNA]</scope>
    <source>
        <strain evidence="13 14">KN72</strain>
    </source>
</reference>
<dbReference type="SUPFAM" id="SSF47384">
    <property type="entry name" value="Homodimeric domain of signal transducing histidine kinase"/>
    <property type="match status" value="1"/>
</dbReference>
<dbReference type="Proteomes" id="UP000539372">
    <property type="component" value="Unassembled WGS sequence"/>
</dbReference>
<name>A0A7Y0DZD8_9PROT</name>
<dbReference type="InterPro" id="IPR029151">
    <property type="entry name" value="Sensor-like_sf"/>
</dbReference>
<dbReference type="Gene3D" id="3.30.450.20">
    <property type="entry name" value="PAS domain"/>
    <property type="match status" value="2"/>
</dbReference>
<comment type="subcellular location">
    <subcellularLocation>
        <location evidence="2">Cell membrane</location>
        <topology evidence="2">Multi-pass membrane protein</topology>
    </subcellularLocation>
</comment>
<evidence type="ECO:0000256" key="1">
    <source>
        <dbReference type="ARBA" id="ARBA00000085"/>
    </source>
</evidence>
<keyword evidence="8" id="KW-0418">Kinase</keyword>
<dbReference type="Gene3D" id="1.10.287.130">
    <property type="match status" value="1"/>
</dbReference>
<evidence type="ECO:0000313" key="14">
    <source>
        <dbReference type="Proteomes" id="UP000539372"/>
    </source>
</evidence>
<organism evidence="13 14">
    <name type="scientific">Pacificispira spongiicola</name>
    <dbReference type="NCBI Taxonomy" id="2729598"/>
    <lineage>
        <taxon>Bacteria</taxon>
        <taxon>Pseudomonadati</taxon>
        <taxon>Pseudomonadota</taxon>
        <taxon>Alphaproteobacteria</taxon>
        <taxon>Rhodospirillales</taxon>
        <taxon>Rhodospirillaceae</taxon>
        <taxon>Pacificispira</taxon>
    </lineage>
</organism>
<accession>A0A7Y0DZD8</accession>
<protein>
    <recommendedName>
        <fullName evidence="3">histidine kinase</fullName>
        <ecNumber evidence="3">2.7.13.3</ecNumber>
    </recommendedName>
</protein>
<dbReference type="EMBL" id="JABBNT010000002">
    <property type="protein sequence ID" value="NMM44366.1"/>
    <property type="molecule type" value="Genomic_DNA"/>
</dbReference>
<evidence type="ECO:0000256" key="5">
    <source>
        <dbReference type="ARBA" id="ARBA00022553"/>
    </source>
</evidence>
<keyword evidence="4" id="KW-1003">Cell membrane</keyword>
<dbReference type="PRINTS" id="PR00344">
    <property type="entry name" value="BCTRLSENSOR"/>
</dbReference>
<evidence type="ECO:0000256" key="3">
    <source>
        <dbReference type="ARBA" id="ARBA00012438"/>
    </source>
</evidence>
<keyword evidence="7 11" id="KW-0812">Transmembrane</keyword>
<dbReference type="InterPro" id="IPR005467">
    <property type="entry name" value="His_kinase_dom"/>
</dbReference>
<evidence type="ECO:0000256" key="9">
    <source>
        <dbReference type="ARBA" id="ARBA00022989"/>
    </source>
</evidence>
<dbReference type="InterPro" id="IPR004358">
    <property type="entry name" value="Sig_transdc_His_kin-like_C"/>
</dbReference>
<evidence type="ECO:0000256" key="2">
    <source>
        <dbReference type="ARBA" id="ARBA00004651"/>
    </source>
</evidence>
<evidence type="ECO:0000259" key="12">
    <source>
        <dbReference type="PROSITE" id="PS50109"/>
    </source>
</evidence>
<feature type="domain" description="Histidine kinase" evidence="12">
    <location>
        <begin position="569"/>
        <end position="791"/>
    </location>
</feature>
<evidence type="ECO:0000313" key="13">
    <source>
        <dbReference type="EMBL" id="NMM44366.1"/>
    </source>
</evidence>
<dbReference type="InterPro" id="IPR036890">
    <property type="entry name" value="HATPase_C_sf"/>
</dbReference>